<dbReference type="InterPro" id="IPR013901">
    <property type="entry name" value="Anthrone_oxy"/>
</dbReference>
<dbReference type="EMBL" id="JBHSMF010000009">
    <property type="protein sequence ID" value="MFC5498599.1"/>
    <property type="molecule type" value="Genomic_DNA"/>
</dbReference>
<evidence type="ECO:0000256" key="1">
    <source>
        <dbReference type="SAM" id="Phobius"/>
    </source>
</evidence>
<feature type="transmembrane region" description="Helical" evidence="1">
    <location>
        <begin position="52"/>
        <end position="72"/>
    </location>
</feature>
<reference evidence="3" key="1">
    <citation type="journal article" date="2019" name="Int. J. Syst. Evol. Microbiol.">
        <title>The Global Catalogue of Microorganisms (GCM) 10K type strain sequencing project: providing services to taxonomists for standard genome sequencing and annotation.</title>
        <authorList>
            <consortium name="The Broad Institute Genomics Platform"/>
            <consortium name="The Broad Institute Genome Sequencing Center for Infectious Disease"/>
            <person name="Wu L."/>
            <person name="Ma J."/>
        </authorList>
    </citation>
    <scope>NUCLEOTIDE SEQUENCE [LARGE SCALE GENOMIC DNA]</scope>
    <source>
        <strain evidence="3">CCUG 57401</strain>
    </source>
</reference>
<dbReference type="RefSeq" id="WP_376850689.1">
    <property type="nucleotide sequence ID" value="NZ_JBHSMF010000009.1"/>
</dbReference>
<comment type="caution">
    <text evidence="2">The sequence shown here is derived from an EMBL/GenBank/DDBJ whole genome shotgun (WGS) entry which is preliminary data.</text>
</comment>
<dbReference type="Pfam" id="PF08592">
    <property type="entry name" value="Anthrone_oxy"/>
    <property type="match status" value="1"/>
</dbReference>
<keyword evidence="3" id="KW-1185">Reference proteome</keyword>
<feature type="transmembrane region" description="Helical" evidence="1">
    <location>
        <begin position="130"/>
        <end position="150"/>
    </location>
</feature>
<keyword evidence="1" id="KW-1133">Transmembrane helix</keyword>
<name>A0ABW0NDZ3_9BURK</name>
<dbReference type="Proteomes" id="UP001596037">
    <property type="component" value="Unassembled WGS sequence"/>
</dbReference>
<feature type="transmembrane region" description="Helical" evidence="1">
    <location>
        <begin position="79"/>
        <end position="98"/>
    </location>
</feature>
<gene>
    <name evidence="2" type="ORF">ACFPOE_13715</name>
</gene>
<sequence length="155" mass="16433">MPANIIRFVLLVVLALLVGTMFGIWAGYNPSSLSASAYVEQQQNAIRGLNVLLPLMGAACILLSLGLAILSSGDPRSRYLLVAAALLMIVAGLVTRLGNQPINAVVITWSPQAPAANWAQLRDQWWQWHVVRSLAGVAALGLAVLAVIGARRPAS</sequence>
<keyword evidence="1" id="KW-0812">Transmembrane</keyword>
<protein>
    <submittedName>
        <fullName evidence="2">DUF1772 domain-containing protein</fullName>
    </submittedName>
</protein>
<evidence type="ECO:0000313" key="2">
    <source>
        <dbReference type="EMBL" id="MFC5498599.1"/>
    </source>
</evidence>
<accession>A0ABW0NDZ3</accession>
<evidence type="ECO:0000313" key="3">
    <source>
        <dbReference type="Proteomes" id="UP001596037"/>
    </source>
</evidence>
<keyword evidence="1" id="KW-0472">Membrane</keyword>
<proteinExistence type="predicted"/>
<organism evidence="2 3">
    <name type="scientific">Caenimonas terrae</name>
    <dbReference type="NCBI Taxonomy" id="696074"/>
    <lineage>
        <taxon>Bacteria</taxon>
        <taxon>Pseudomonadati</taxon>
        <taxon>Pseudomonadota</taxon>
        <taxon>Betaproteobacteria</taxon>
        <taxon>Burkholderiales</taxon>
        <taxon>Comamonadaceae</taxon>
        <taxon>Caenimonas</taxon>
    </lineage>
</organism>